<dbReference type="GO" id="GO:0055085">
    <property type="term" value="P:transmembrane transport"/>
    <property type="evidence" value="ECO:0007669"/>
    <property type="project" value="InterPro"/>
</dbReference>
<dbReference type="Pfam" id="PF00528">
    <property type="entry name" value="BPD_transp_1"/>
    <property type="match status" value="1"/>
</dbReference>
<feature type="transmembrane region" description="Helical" evidence="7">
    <location>
        <begin position="136"/>
        <end position="156"/>
    </location>
</feature>
<dbReference type="RefSeq" id="WP_129228971.1">
    <property type="nucleotide sequence ID" value="NZ_QYBB01000037.1"/>
</dbReference>
<name>A0A4Q2U1C3_9HYPH</name>
<dbReference type="GO" id="GO:0005886">
    <property type="term" value="C:plasma membrane"/>
    <property type="evidence" value="ECO:0007669"/>
    <property type="project" value="UniProtKB-SubCell"/>
</dbReference>
<comment type="similarity">
    <text evidence="7">Belongs to the binding-protein-dependent transport system permease family.</text>
</comment>
<dbReference type="EMBL" id="QYBB01000037">
    <property type="protein sequence ID" value="RYC29880.1"/>
    <property type="molecule type" value="Genomic_DNA"/>
</dbReference>
<evidence type="ECO:0000256" key="4">
    <source>
        <dbReference type="ARBA" id="ARBA00022692"/>
    </source>
</evidence>
<evidence type="ECO:0000256" key="5">
    <source>
        <dbReference type="ARBA" id="ARBA00022989"/>
    </source>
</evidence>
<reference evidence="9 10" key="1">
    <citation type="submission" date="2018-12" db="EMBL/GenBank/DDBJ databases">
        <authorList>
            <person name="Grouzdev D.S."/>
            <person name="Krutkina M.S."/>
        </authorList>
    </citation>
    <scope>NUCLEOTIDE SEQUENCE [LARGE SCALE GENOMIC DNA]</scope>
    <source>
        <strain evidence="9 10">RmlP026</strain>
    </source>
</reference>
<dbReference type="Gene3D" id="1.10.3720.10">
    <property type="entry name" value="MetI-like"/>
    <property type="match status" value="1"/>
</dbReference>
<comment type="subcellular location">
    <subcellularLocation>
        <location evidence="1 7">Cell membrane</location>
        <topology evidence="1 7">Multi-pass membrane protein</topology>
    </subcellularLocation>
</comment>
<dbReference type="OrthoDB" id="9805855at2"/>
<dbReference type="InterPro" id="IPR000515">
    <property type="entry name" value="MetI-like"/>
</dbReference>
<evidence type="ECO:0000256" key="7">
    <source>
        <dbReference type="RuleBase" id="RU363032"/>
    </source>
</evidence>
<keyword evidence="10" id="KW-1185">Reference proteome</keyword>
<dbReference type="PANTHER" id="PTHR43163:SF6">
    <property type="entry name" value="DIPEPTIDE TRANSPORT SYSTEM PERMEASE PROTEIN DPPB-RELATED"/>
    <property type="match status" value="1"/>
</dbReference>
<sequence>MIRVVLARLGQMAFVMAGISILVFLIFFATPGTDPAARIAGRNAAPEVLAAVRHDFGFDQPLAVQYVLLMKRLFVTGDLTSFVNRGQKVVPSILQAVPVTMSLVVGAALVWVVASVAVGTLACVWRGTVVDKALMILGLIGISMPVFWVGEVANLITQSRYHDTWLFSWVPGLGYVPLTQDPVGWFKALVIPWVALAILFVGLYGRVLRASLVEAYGEDFIRTARAKGLGEGRILFRHALRTSMVTFVSMFGLDFGLLVGGGALLTEVVFGLQGVGYLTYNALQNLDLPVIMATVMYASFFVVASNAAVDLIYAALDPRVRLARA</sequence>
<dbReference type="CDD" id="cd06261">
    <property type="entry name" value="TM_PBP2"/>
    <property type="match status" value="1"/>
</dbReference>
<dbReference type="InterPro" id="IPR045621">
    <property type="entry name" value="BPD_transp_1_N"/>
</dbReference>
<organism evidence="9 10">
    <name type="scientific">Lichenibacterium minor</name>
    <dbReference type="NCBI Taxonomy" id="2316528"/>
    <lineage>
        <taxon>Bacteria</taxon>
        <taxon>Pseudomonadati</taxon>
        <taxon>Pseudomonadota</taxon>
        <taxon>Alphaproteobacteria</taxon>
        <taxon>Hyphomicrobiales</taxon>
        <taxon>Lichenihabitantaceae</taxon>
        <taxon>Lichenibacterium</taxon>
    </lineage>
</organism>
<gene>
    <name evidence="9" type="ORF">D3273_21615</name>
</gene>
<evidence type="ECO:0000259" key="8">
    <source>
        <dbReference type="PROSITE" id="PS50928"/>
    </source>
</evidence>
<evidence type="ECO:0000313" key="10">
    <source>
        <dbReference type="Proteomes" id="UP000290759"/>
    </source>
</evidence>
<feature type="transmembrane region" description="Helical" evidence="7">
    <location>
        <begin position="185"/>
        <end position="204"/>
    </location>
</feature>
<evidence type="ECO:0000256" key="6">
    <source>
        <dbReference type="ARBA" id="ARBA00023136"/>
    </source>
</evidence>
<dbReference type="PANTHER" id="PTHR43163">
    <property type="entry name" value="DIPEPTIDE TRANSPORT SYSTEM PERMEASE PROTEIN DPPB-RELATED"/>
    <property type="match status" value="1"/>
</dbReference>
<dbReference type="Pfam" id="PF19300">
    <property type="entry name" value="BPD_transp_1_N"/>
    <property type="match status" value="1"/>
</dbReference>
<evidence type="ECO:0000313" key="9">
    <source>
        <dbReference type="EMBL" id="RYC29880.1"/>
    </source>
</evidence>
<feature type="domain" description="ABC transmembrane type-1" evidence="8">
    <location>
        <begin position="97"/>
        <end position="313"/>
    </location>
</feature>
<dbReference type="SUPFAM" id="SSF161098">
    <property type="entry name" value="MetI-like"/>
    <property type="match status" value="1"/>
</dbReference>
<keyword evidence="4 7" id="KW-0812">Transmembrane</keyword>
<protein>
    <submittedName>
        <fullName evidence="9">ABC transporter permease</fullName>
    </submittedName>
</protein>
<feature type="transmembrane region" description="Helical" evidence="7">
    <location>
        <begin position="245"/>
        <end position="270"/>
    </location>
</feature>
<evidence type="ECO:0000256" key="2">
    <source>
        <dbReference type="ARBA" id="ARBA00022448"/>
    </source>
</evidence>
<keyword evidence="3" id="KW-1003">Cell membrane</keyword>
<keyword evidence="2 7" id="KW-0813">Transport</keyword>
<reference evidence="9 10" key="2">
    <citation type="submission" date="2019-02" db="EMBL/GenBank/DDBJ databases">
        <title>'Lichenibacterium ramalinii' gen. nov. sp. nov., 'Lichenibacterium minor' gen. nov. sp. nov.</title>
        <authorList>
            <person name="Pankratov T."/>
        </authorList>
    </citation>
    <scope>NUCLEOTIDE SEQUENCE [LARGE SCALE GENOMIC DNA]</scope>
    <source>
        <strain evidence="9 10">RmlP026</strain>
    </source>
</reference>
<feature type="transmembrane region" description="Helical" evidence="7">
    <location>
        <begin position="12"/>
        <end position="30"/>
    </location>
</feature>
<dbReference type="Proteomes" id="UP000290759">
    <property type="component" value="Unassembled WGS sequence"/>
</dbReference>
<dbReference type="AlphaFoldDB" id="A0A4Q2U1C3"/>
<comment type="caution">
    <text evidence="9">The sequence shown here is derived from an EMBL/GenBank/DDBJ whole genome shotgun (WGS) entry which is preliminary data.</text>
</comment>
<keyword evidence="5 7" id="KW-1133">Transmembrane helix</keyword>
<feature type="transmembrane region" description="Helical" evidence="7">
    <location>
        <begin position="290"/>
        <end position="316"/>
    </location>
</feature>
<dbReference type="PROSITE" id="PS50928">
    <property type="entry name" value="ABC_TM1"/>
    <property type="match status" value="1"/>
</dbReference>
<keyword evidence="6 7" id="KW-0472">Membrane</keyword>
<evidence type="ECO:0000256" key="1">
    <source>
        <dbReference type="ARBA" id="ARBA00004651"/>
    </source>
</evidence>
<dbReference type="InterPro" id="IPR035906">
    <property type="entry name" value="MetI-like_sf"/>
</dbReference>
<proteinExistence type="inferred from homology"/>
<feature type="transmembrane region" description="Helical" evidence="7">
    <location>
        <begin position="101"/>
        <end position="124"/>
    </location>
</feature>
<accession>A0A4Q2U1C3</accession>
<evidence type="ECO:0000256" key="3">
    <source>
        <dbReference type="ARBA" id="ARBA00022475"/>
    </source>
</evidence>